<protein>
    <submittedName>
        <fullName evidence="1">Uncharacterized protein</fullName>
    </submittedName>
</protein>
<keyword evidence="2" id="KW-1185">Reference proteome</keyword>
<reference evidence="1 2" key="1">
    <citation type="submission" date="2016-08" db="EMBL/GenBank/DDBJ databases">
        <title>Identification and validation of antigenic proteins from Pajaroellobacter abortibovis using de-novo genome sequence assembly and reverse vaccinology.</title>
        <authorList>
            <person name="Welly B.T."/>
            <person name="Miller M.R."/>
            <person name="Stott J.L."/>
            <person name="Blanchard M.T."/>
            <person name="Islas-Trejo A.D."/>
            <person name="O'Rourke S.M."/>
            <person name="Young A.E."/>
            <person name="Medrano J.F."/>
            <person name="Van Eenennaam A.L."/>
        </authorList>
    </citation>
    <scope>NUCLEOTIDE SEQUENCE [LARGE SCALE GENOMIC DNA]</scope>
    <source>
        <strain evidence="1 2">BTF92-0548A/99-0131</strain>
    </source>
</reference>
<sequence length="85" mass="9147">MVKLLEGASINCLRLLVGMTEGQINLLAVSPILQENLQHLSVLIDGRSPDLLKKIVSFQMFEDVSSRGGGDGEADSPLCLCLTSF</sequence>
<dbReference type="EMBL" id="CP016908">
    <property type="protein sequence ID" value="APR99923.1"/>
    <property type="molecule type" value="Genomic_DNA"/>
</dbReference>
<dbReference type="AlphaFoldDB" id="A0A1L6MWL1"/>
<dbReference type="STRING" id="1882918.BCY86_03940"/>
<gene>
    <name evidence="1" type="ORF">BCY86_03940</name>
</gene>
<evidence type="ECO:0000313" key="2">
    <source>
        <dbReference type="Proteomes" id="UP000185544"/>
    </source>
</evidence>
<evidence type="ECO:0000313" key="1">
    <source>
        <dbReference type="EMBL" id="APR99923.1"/>
    </source>
</evidence>
<dbReference type="Proteomes" id="UP000185544">
    <property type="component" value="Chromosome"/>
</dbReference>
<name>A0A1L6MWL1_9BACT</name>
<organism evidence="1 2">
    <name type="scientific">Pajaroellobacter abortibovis</name>
    <dbReference type="NCBI Taxonomy" id="1882918"/>
    <lineage>
        <taxon>Bacteria</taxon>
        <taxon>Pseudomonadati</taxon>
        <taxon>Myxococcota</taxon>
        <taxon>Polyangia</taxon>
        <taxon>Polyangiales</taxon>
        <taxon>Polyangiaceae</taxon>
    </lineage>
</organism>
<dbReference type="KEGG" id="pabo:BCY86_03940"/>
<accession>A0A1L6MWL1</accession>
<proteinExistence type="predicted"/>